<dbReference type="EMBL" id="RZNY01000049">
    <property type="protein sequence ID" value="RUT39247.1"/>
    <property type="molecule type" value="Genomic_DNA"/>
</dbReference>
<reference evidence="1 2" key="1">
    <citation type="submission" date="2018-12" db="EMBL/GenBank/DDBJ databases">
        <authorList>
            <person name="Sun L."/>
            <person name="Chen Z."/>
        </authorList>
    </citation>
    <scope>NUCLEOTIDE SEQUENCE [LARGE SCALE GENOMIC DNA]</scope>
    <source>
        <strain evidence="1 2">DSM 15890</strain>
    </source>
</reference>
<dbReference type="AlphaFoldDB" id="A0A433XX24"/>
<protein>
    <submittedName>
        <fullName evidence="1">Uncharacterized protein</fullName>
    </submittedName>
</protein>
<evidence type="ECO:0000313" key="1">
    <source>
        <dbReference type="EMBL" id="RUT39247.1"/>
    </source>
</evidence>
<dbReference type="RefSeq" id="WP_127195068.1">
    <property type="nucleotide sequence ID" value="NZ_RZNY01000049.1"/>
</dbReference>
<proteinExistence type="predicted"/>
<accession>A0A433XX24</accession>
<gene>
    <name evidence="1" type="ORF">EJP82_26495</name>
</gene>
<dbReference type="Proteomes" id="UP000279446">
    <property type="component" value="Unassembled WGS sequence"/>
</dbReference>
<organism evidence="1 2">
    <name type="scientific">Paenibacillus anaericanus</name>
    <dbReference type="NCBI Taxonomy" id="170367"/>
    <lineage>
        <taxon>Bacteria</taxon>
        <taxon>Bacillati</taxon>
        <taxon>Bacillota</taxon>
        <taxon>Bacilli</taxon>
        <taxon>Bacillales</taxon>
        <taxon>Paenibacillaceae</taxon>
        <taxon>Paenibacillus</taxon>
    </lineage>
</organism>
<sequence>MKRIRVTEMIIKENMLKFFMWFLILCIFTIVAIQPIRNTLGLGIGLLGFKDSIHSSEDLQQQFEKKYKGLITFTTDTIYDTGYRLYEDGSMSTEVEEYSDDLKSAYVLAKIDDQEDQYVTIEVPPDFINKYITTEPHTFTGYVMNLEP</sequence>
<comment type="caution">
    <text evidence="1">The sequence shown here is derived from an EMBL/GenBank/DDBJ whole genome shotgun (WGS) entry which is preliminary data.</text>
</comment>
<keyword evidence="2" id="KW-1185">Reference proteome</keyword>
<name>A0A433XX24_9BACL</name>
<evidence type="ECO:0000313" key="2">
    <source>
        <dbReference type="Proteomes" id="UP000279446"/>
    </source>
</evidence>